<proteinExistence type="predicted"/>
<dbReference type="SUPFAM" id="SSF47616">
    <property type="entry name" value="GST C-terminal domain-like"/>
    <property type="match status" value="2"/>
</dbReference>
<dbReference type="EMBL" id="JAYDYQ010002290">
    <property type="protein sequence ID" value="KAK4486792.1"/>
    <property type="molecule type" value="Genomic_DNA"/>
</dbReference>
<dbReference type="EMBL" id="JAYDYQ010002685">
    <property type="protein sequence ID" value="KAK4481855.1"/>
    <property type="molecule type" value="Genomic_DNA"/>
</dbReference>
<dbReference type="Pfam" id="PF00043">
    <property type="entry name" value="GST_C"/>
    <property type="match status" value="1"/>
</dbReference>
<dbReference type="SUPFAM" id="SSF52833">
    <property type="entry name" value="Thioredoxin-like"/>
    <property type="match status" value="2"/>
</dbReference>
<dbReference type="PANTHER" id="PTHR11260">
    <property type="entry name" value="GLUTATHIONE S-TRANSFERASE, GST, SUPERFAMILY, GST DOMAIN CONTAINING"/>
    <property type="match status" value="1"/>
</dbReference>
<dbReference type="Proteomes" id="UP001291926">
    <property type="component" value="Unassembled WGS sequence"/>
</dbReference>
<keyword evidence="2" id="KW-0808">Transferase</keyword>
<dbReference type="InterPro" id="IPR045073">
    <property type="entry name" value="Omega/Tau-like"/>
</dbReference>
<dbReference type="InterPro" id="IPR036282">
    <property type="entry name" value="Glutathione-S-Trfase_C_sf"/>
</dbReference>
<evidence type="ECO:0000256" key="2">
    <source>
        <dbReference type="ARBA" id="ARBA00022679"/>
    </source>
</evidence>
<dbReference type="Gene3D" id="3.40.30.10">
    <property type="entry name" value="Glutaredoxin"/>
    <property type="match status" value="2"/>
</dbReference>
<evidence type="ECO:0000313" key="8">
    <source>
        <dbReference type="Proteomes" id="UP001291926"/>
    </source>
</evidence>
<sequence length="459" mass="51232">MGSDGVKVLGAWPSPFVLRVRIALKIKSVAYEFVEENVLVSKSELLLKSNPVHKLIPVLIHGDKPVCESIIIVEYVDEAWASSGPSILPSHPYDRATARFWAAYLDTKWFPNLRAILLAGGEEARKAALEEVTQGLVWLEEAFIKCSKGQNFFGGEKIGYLDIALGCFLAWLRVVQKRTNASLIDEAKTPNLFKWAQHFSTDSAVKDVLPETDKLMEFAEYLIAKRGGSGPSKVKILGSWTSPFAIRARIAMNIKCVEYELIEENLLSKSDLLLQSNPVYKKVPVLIHLDKPICESLIIVQYIDEVWASGPSILPSDPYDRAIARFWAAYTDDKLFPAIKAILFAMGDEAKKSAALEEASQVLVWLEDAFKKCSKGQKFFGGERIGYIDIALGSYLAWVWVIHKMANASLIDEAKTPNLYKWAQHFSTDDAVKDVLQDTVKLQQFAVKFAANLRASGNK</sequence>
<reference evidence="6 8" key="1">
    <citation type="journal article" date="2023" name="bioRxiv">
        <title>Genome report: Whole genome sequence and annotation of Penstemon davidsonii.</title>
        <authorList>
            <person name="Ostevik K.L."/>
            <person name="Alabady M."/>
            <person name="Zhang M."/>
            <person name="Rausher M.D."/>
        </authorList>
    </citation>
    <scope>NUCLEOTIDE SEQUENCE [LARGE SCALE GENOMIC DNA]</scope>
    <source>
        <strain evidence="6">DNT005</strain>
        <tissue evidence="6">Whole leaf</tissue>
    </source>
</reference>
<dbReference type="PANTHER" id="PTHR11260:SF615">
    <property type="entry name" value="GLUTATHIONE S-TRANSFERASE U17"/>
    <property type="match status" value="1"/>
</dbReference>
<dbReference type="Gene3D" id="1.20.1050.10">
    <property type="match status" value="2"/>
</dbReference>
<evidence type="ECO:0000256" key="3">
    <source>
        <dbReference type="ARBA" id="ARBA00047960"/>
    </source>
</evidence>
<dbReference type="InterPro" id="IPR004046">
    <property type="entry name" value="GST_C"/>
</dbReference>
<evidence type="ECO:0000259" key="5">
    <source>
        <dbReference type="PROSITE" id="PS50405"/>
    </source>
</evidence>
<protein>
    <recommendedName>
        <fullName evidence="1">glutathione transferase</fullName>
        <ecNumber evidence="1">2.5.1.18</ecNumber>
    </recommendedName>
</protein>
<dbReference type="SFLD" id="SFLDS00019">
    <property type="entry name" value="Glutathione_Transferase_(cytos"/>
    <property type="match status" value="2"/>
</dbReference>
<comment type="catalytic activity">
    <reaction evidence="3">
        <text>RX + glutathione = an S-substituted glutathione + a halide anion + H(+)</text>
        <dbReference type="Rhea" id="RHEA:16437"/>
        <dbReference type="ChEBI" id="CHEBI:15378"/>
        <dbReference type="ChEBI" id="CHEBI:16042"/>
        <dbReference type="ChEBI" id="CHEBI:17792"/>
        <dbReference type="ChEBI" id="CHEBI:57925"/>
        <dbReference type="ChEBI" id="CHEBI:90779"/>
        <dbReference type="EC" id="2.5.1.18"/>
    </reaction>
</comment>
<name>A0ABR0CYQ9_9LAMI</name>
<dbReference type="InterPro" id="IPR040079">
    <property type="entry name" value="Glutathione_S-Trfase"/>
</dbReference>
<feature type="domain" description="GST N-terminal" evidence="4">
    <location>
        <begin position="232"/>
        <end position="311"/>
    </location>
</feature>
<dbReference type="CDD" id="cd03185">
    <property type="entry name" value="GST_C_Tau"/>
    <property type="match status" value="2"/>
</dbReference>
<dbReference type="InterPro" id="IPR036249">
    <property type="entry name" value="Thioredoxin-like_sf"/>
</dbReference>
<reference evidence="6" key="2">
    <citation type="submission" date="2023-12" db="EMBL/GenBank/DDBJ databases">
        <authorList>
            <person name="Ostevik K."/>
            <person name="Alabady M."/>
            <person name="Zhang M."/>
            <person name="Rausher M."/>
        </authorList>
    </citation>
    <scope>NUCLEOTIDE SEQUENCE</scope>
    <source>
        <strain evidence="6">DNT005</strain>
        <tissue evidence="6">Whole leaf</tissue>
    </source>
</reference>
<dbReference type="EC" id="2.5.1.18" evidence="1"/>
<dbReference type="CDD" id="cd03058">
    <property type="entry name" value="GST_N_Tau"/>
    <property type="match status" value="2"/>
</dbReference>
<dbReference type="InterPro" id="IPR010987">
    <property type="entry name" value="Glutathione-S-Trfase_C-like"/>
</dbReference>
<evidence type="ECO:0000313" key="6">
    <source>
        <dbReference type="EMBL" id="KAK4481855.1"/>
    </source>
</evidence>
<dbReference type="SFLD" id="SFLDG00358">
    <property type="entry name" value="Main_(cytGST)"/>
    <property type="match status" value="2"/>
</dbReference>
<comment type="caution">
    <text evidence="6">The sequence shown here is derived from an EMBL/GenBank/DDBJ whole genome shotgun (WGS) entry which is preliminary data.</text>
</comment>
<dbReference type="PROSITE" id="PS50404">
    <property type="entry name" value="GST_NTER"/>
    <property type="match status" value="2"/>
</dbReference>
<evidence type="ECO:0000259" key="4">
    <source>
        <dbReference type="PROSITE" id="PS50404"/>
    </source>
</evidence>
<dbReference type="PROSITE" id="PS50405">
    <property type="entry name" value="GST_CTER"/>
    <property type="match status" value="2"/>
</dbReference>
<dbReference type="InterPro" id="IPR045074">
    <property type="entry name" value="GST_C_Tau"/>
</dbReference>
<dbReference type="Pfam" id="PF02798">
    <property type="entry name" value="GST_N"/>
    <property type="match status" value="2"/>
</dbReference>
<feature type="domain" description="GST C-terminal" evidence="5">
    <location>
        <begin position="91"/>
        <end position="218"/>
    </location>
</feature>
<dbReference type="InterPro" id="IPR004045">
    <property type="entry name" value="Glutathione_S-Trfase_N"/>
</dbReference>
<gene>
    <name evidence="7" type="ORF">RD792_006620</name>
    <name evidence="6" type="ORF">RD792_012766</name>
</gene>
<feature type="domain" description="GST N-terminal" evidence="4">
    <location>
        <begin position="4"/>
        <end position="84"/>
    </location>
</feature>
<feature type="domain" description="GST C-terminal" evidence="5">
    <location>
        <begin position="317"/>
        <end position="449"/>
    </location>
</feature>
<evidence type="ECO:0000256" key="1">
    <source>
        <dbReference type="ARBA" id="ARBA00012452"/>
    </source>
</evidence>
<dbReference type="SFLD" id="SFLDG01152">
    <property type="entry name" value="Main.3:_Omega-_and_Tau-like"/>
    <property type="match status" value="2"/>
</dbReference>
<evidence type="ECO:0000313" key="7">
    <source>
        <dbReference type="EMBL" id="KAK4486792.1"/>
    </source>
</evidence>
<dbReference type="Pfam" id="PF13410">
    <property type="entry name" value="GST_C_2"/>
    <property type="match status" value="1"/>
</dbReference>
<keyword evidence="8" id="KW-1185">Reference proteome</keyword>
<accession>A0ABR0CYQ9</accession>
<organism evidence="6 8">
    <name type="scientific">Penstemon davidsonii</name>
    <dbReference type="NCBI Taxonomy" id="160366"/>
    <lineage>
        <taxon>Eukaryota</taxon>
        <taxon>Viridiplantae</taxon>
        <taxon>Streptophyta</taxon>
        <taxon>Embryophyta</taxon>
        <taxon>Tracheophyta</taxon>
        <taxon>Spermatophyta</taxon>
        <taxon>Magnoliopsida</taxon>
        <taxon>eudicotyledons</taxon>
        <taxon>Gunneridae</taxon>
        <taxon>Pentapetalae</taxon>
        <taxon>asterids</taxon>
        <taxon>lamiids</taxon>
        <taxon>Lamiales</taxon>
        <taxon>Plantaginaceae</taxon>
        <taxon>Cheloneae</taxon>
        <taxon>Penstemon</taxon>
    </lineage>
</organism>